<dbReference type="PANTHER" id="PTHR21366:SF14">
    <property type="entry name" value="GLYOXALASE DOMAIN-CONTAINING PROTEIN 5"/>
    <property type="match status" value="1"/>
</dbReference>
<dbReference type="GO" id="GO:0051213">
    <property type="term" value="F:dioxygenase activity"/>
    <property type="evidence" value="ECO:0007669"/>
    <property type="project" value="UniProtKB-KW"/>
</dbReference>
<keyword evidence="2" id="KW-0223">Dioxygenase</keyword>
<dbReference type="InterPro" id="IPR029068">
    <property type="entry name" value="Glyas_Bleomycin-R_OHBP_Dase"/>
</dbReference>
<feature type="domain" description="VOC" evidence="1">
    <location>
        <begin position="23"/>
        <end position="157"/>
    </location>
</feature>
<dbReference type="PANTHER" id="PTHR21366">
    <property type="entry name" value="GLYOXALASE FAMILY PROTEIN"/>
    <property type="match status" value="1"/>
</dbReference>
<dbReference type="PROSITE" id="PS51819">
    <property type="entry name" value="VOC"/>
    <property type="match status" value="1"/>
</dbReference>
<dbReference type="EMBL" id="BNBF01000012">
    <property type="protein sequence ID" value="GHG55589.1"/>
    <property type="molecule type" value="Genomic_DNA"/>
</dbReference>
<name>A0A919C6W1_9ACTN</name>
<dbReference type="InterPro" id="IPR004360">
    <property type="entry name" value="Glyas_Fos-R_dOase_dom"/>
</dbReference>
<accession>A0A919C6W1</accession>
<protein>
    <submittedName>
        <fullName evidence="2">Dioxygenase</fullName>
    </submittedName>
</protein>
<organism evidence="2 3">
    <name type="scientific">Streptomyces capoamus</name>
    <dbReference type="NCBI Taxonomy" id="68183"/>
    <lineage>
        <taxon>Bacteria</taxon>
        <taxon>Bacillati</taxon>
        <taxon>Actinomycetota</taxon>
        <taxon>Actinomycetes</taxon>
        <taxon>Kitasatosporales</taxon>
        <taxon>Streptomycetaceae</taxon>
        <taxon>Streptomyces</taxon>
    </lineage>
</organism>
<keyword evidence="3" id="KW-1185">Reference proteome</keyword>
<dbReference type="Proteomes" id="UP000619355">
    <property type="component" value="Unassembled WGS sequence"/>
</dbReference>
<dbReference type="Gene3D" id="3.10.180.10">
    <property type="entry name" value="2,3-Dihydroxybiphenyl 1,2-Dioxygenase, domain 1"/>
    <property type="match status" value="1"/>
</dbReference>
<reference evidence="3" key="1">
    <citation type="journal article" date="2019" name="Int. J. Syst. Evol. Microbiol.">
        <title>The Global Catalogue of Microorganisms (GCM) 10K type strain sequencing project: providing services to taxonomists for standard genome sequencing and annotation.</title>
        <authorList>
            <consortium name="The Broad Institute Genomics Platform"/>
            <consortium name="The Broad Institute Genome Sequencing Center for Infectious Disease"/>
            <person name="Wu L."/>
            <person name="Ma J."/>
        </authorList>
    </citation>
    <scope>NUCLEOTIDE SEQUENCE [LARGE SCALE GENOMIC DNA]</scope>
    <source>
        <strain evidence="3">JCM 4253</strain>
    </source>
</reference>
<dbReference type="AlphaFoldDB" id="A0A919C6W1"/>
<gene>
    <name evidence="2" type="ORF">GCM10018980_40870</name>
</gene>
<evidence type="ECO:0000313" key="3">
    <source>
        <dbReference type="Proteomes" id="UP000619355"/>
    </source>
</evidence>
<evidence type="ECO:0000259" key="1">
    <source>
        <dbReference type="PROSITE" id="PS51819"/>
    </source>
</evidence>
<sequence>MPKRLWPAGEAASLDHMTNNTTRLDHVVLWVADPVAAAAFYETAVGLEPLRVVEFERGEAPFPSVRVNEETILDLAPHTSAERMGMLPGSADSAGHPVHHVCLSLPAGAFDALRARLEDHGVPVSAIDHGLSGARGDATRSFYFRDPDGNVFEARHYDD</sequence>
<proteinExistence type="predicted"/>
<keyword evidence="2" id="KW-0560">Oxidoreductase</keyword>
<dbReference type="Pfam" id="PF00903">
    <property type="entry name" value="Glyoxalase"/>
    <property type="match status" value="1"/>
</dbReference>
<dbReference type="SUPFAM" id="SSF54593">
    <property type="entry name" value="Glyoxalase/Bleomycin resistance protein/Dihydroxybiphenyl dioxygenase"/>
    <property type="match status" value="1"/>
</dbReference>
<evidence type="ECO:0000313" key="2">
    <source>
        <dbReference type="EMBL" id="GHG55589.1"/>
    </source>
</evidence>
<dbReference type="InterPro" id="IPR037523">
    <property type="entry name" value="VOC_core"/>
</dbReference>
<comment type="caution">
    <text evidence="2">The sequence shown here is derived from an EMBL/GenBank/DDBJ whole genome shotgun (WGS) entry which is preliminary data.</text>
</comment>
<dbReference type="InterPro" id="IPR050383">
    <property type="entry name" value="GlyoxalaseI/FosfomycinResist"/>
</dbReference>